<proteinExistence type="predicted"/>
<dbReference type="InterPro" id="IPR000873">
    <property type="entry name" value="AMP-dep_synth/lig_dom"/>
</dbReference>
<dbReference type="SUPFAM" id="SSF56801">
    <property type="entry name" value="Acetyl-CoA synthetase-like"/>
    <property type="match status" value="1"/>
</dbReference>
<dbReference type="Gene3D" id="3.40.309.10">
    <property type="entry name" value="Aldehyde Dehydrogenase, Chain A, domain 2"/>
    <property type="match status" value="1"/>
</dbReference>
<dbReference type="RefSeq" id="WP_344967392.1">
    <property type="nucleotide sequence ID" value="NZ_BAAAVI010000002.1"/>
</dbReference>
<dbReference type="InterPro" id="IPR050237">
    <property type="entry name" value="ATP-dep_AMP-bd_enzyme"/>
</dbReference>
<evidence type="ECO:0008006" key="6">
    <source>
        <dbReference type="Google" id="ProtNLM"/>
    </source>
</evidence>
<keyword evidence="5" id="KW-1185">Reference proteome</keyword>
<dbReference type="CDD" id="cd04433">
    <property type="entry name" value="AFD_class_I"/>
    <property type="match status" value="1"/>
</dbReference>
<evidence type="ECO:0000256" key="1">
    <source>
        <dbReference type="ARBA" id="ARBA00023002"/>
    </source>
</evidence>
<sequence length="880" mass="94897">MPGTLVSDDSVTPAEQIGREAVAAAAELAGRGMAAGDRVLLIAANSPEFVSALLALIHLDVSIVLVDPRQTPGEIERLAGVSEARWALVDGSAALPSGLPVRVVDVAGLPGSAGAPSPAGGPLSLTAWSGRDDALIAWSSGSTGLSKGVVRSGRSLMVNTEQTCERMGYRESDVMVPLLPFSHQYGFSVLLAWWTVGCSLVVTGHGRIDLGLRLAARAGATVVDAAPSTYHTILNLSERHPELLAGLDTVRMWCVGGAPLAPSLADRFSKEFGLPLLDGYGSTEAGNIALATLDNPAGCGRPLDGVELQIVDDDGKPVATGKTGEIVVQSPALMERYLGPDGEVRAGAFRTNDLGYLDADGNLYVVGRKFAVHRLGHTIYPEALERRASACGRPVVVVPLEDERRGSLLVFVVADPAGGDPRYWRTEITALLPSYEHPNHVMVVDRIPVNRNGKPDMTRLRAMAAEDMAGRTGRTARAAPAAAVPLEQRVQALRDVLEFLRSEPADVLDVLTEISVHRAAVEEIESSCATLEGAVEEILTYGPRRVTRMAVFMPSNVLLYSYVLYLLVPALYTDALTARPATVVAGQSRRLHEILAPVHRLPIEVVPLSQREFLDGPVAAAEVVVFTGAYSNAEQVRAGLRDEQLFVFFGQGINPFIVGAEADVEKAVADALRVRLLNSGQDCFGPDVLFVHGAVRDRFLDGLTRALREARFGDNRDPEADYGRLWYGTAVEEAAAYLHRHREHIVHGGTIDFRIRRVEPTVLVRDWARQLPITEFFAPIFHTVGYDEPEQLLHHIRSPFFTERAMGAMVYGGDPGLLDLLRERHQVAVNATLMDVENGNRPFGGHGVMANYVMCHGRRRAEPLLISKVVAEHLPGPGAA</sequence>
<dbReference type="InterPro" id="IPR042099">
    <property type="entry name" value="ANL_N_sf"/>
</dbReference>
<dbReference type="EMBL" id="BAAAVI010000002">
    <property type="protein sequence ID" value="GAA2848136.1"/>
    <property type="molecule type" value="Genomic_DNA"/>
</dbReference>
<dbReference type="Gene3D" id="3.40.605.10">
    <property type="entry name" value="Aldehyde Dehydrogenase, Chain A, domain 1"/>
    <property type="match status" value="1"/>
</dbReference>
<comment type="caution">
    <text evidence="4">The sequence shown here is derived from an EMBL/GenBank/DDBJ whole genome shotgun (WGS) entry which is preliminary data.</text>
</comment>
<dbReference type="PROSITE" id="PS00455">
    <property type="entry name" value="AMP_BINDING"/>
    <property type="match status" value="1"/>
</dbReference>
<keyword evidence="1" id="KW-0560">Oxidoreductase</keyword>
<dbReference type="InterPro" id="IPR020845">
    <property type="entry name" value="AMP-binding_CS"/>
</dbReference>
<organism evidence="4 5">
    <name type="scientific">Streptosporangium fragile</name>
    <dbReference type="NCBI Taxonomy" id="46186"/>
    <lineage>
        <taxon>Bacteria</taxon>
        <taxon>Bacillati</taxon>
        <taxon>Actinomycetota</taxon>
        <taxon>Actinomycetes</taxon>
        <taxon>Streptosporangiales</taxon>
        <taxon>Streptosporangiaceae</taxon>
        <taxon>Streptosporangium</taxon>
    </lineage>
</organism>
<dbReference type="InterPro" id="IPR016163">
    <property type="entry name" value="Ald_DH_C"/>
</dbReference>
<dbReference type="InterPro" id="IPR016162">
    <property type="entry name" value="Ald_DH_N"/>
</dbReference>
<evidence type="ECO:0000313" key="5">
    <source>
        <dbReference type="Proteomes" id="UP001500831"/>
    </source>
</evidence>
<evidence type="ECO:0000313" key="4">
    <source>
        <dbReference type="EMBL" id="GAA2848136.1"/>
    </source>
</evidence>
<name>A0ABP6I6I0_9ACTN</name>
<gene>
    <name evidence="4" type="ORF">GCM10010517_05330</name>
</gene>
<feature type="domain" description="Aldehyde dehydrogenase" evidence="2">
    <location>
        <begin position="621"/>
        <end position="846"/>
    </location>
</feature>
<dbReference type="InterPro" id="IPR045851">
    <property type="entry name" value="AMP-bd_C_sf"/>
</dbReference>
<accession>A0ABP6I6I0</accession>
<dbReference type="Pfam" id="PF00171">
    <property type="entry name" value="Aldedh"/>
    <property type="match status" value="1"/>
</dbReference>
<reference evidence="5" key="1">
    <citation type="journal article" date="2019" name="Int. J. Syst. Evol. Microbiol.">
        <title>The Global Catalogue of Microorganisms (GCM) 10K type strain sequencing project: providing services to taxonomists for standard genome sequencing and annotation.</title>
        <authorList>
            <consortium name="The Broad Institute Genomics Platform"/>
            <consortium name="The Broad Institute Genome Sequencing Center for Infectious Disease"/>
            <person name="Wu L."/>
            <person name="Ma J."/>
        </authorList>
    </citation>
    <scope>NUCLEOTIDE SEQUENCE [LARGE SCALE GENOMIC DNA]</scope>
    <source>
        <strain evidence="5">JCM 6242</strain>
    </source>
</reference>
<evidence type="ECO:0000259" key="2">
    <source>
        <dbReference type="Pfam" id="PF00171"/>
    </source>
</evidence>
<dbReference type="Pfam" id="PF00501">
    <property type="entry name" value="AMP-binding"/>
    <property type="match status" value="1"/>
</dbReference>
<dbReference type="PANTHER" id="PTHR43767">
    <property type="entry name" value="LONG-CHAIN-FATTY-ACID--COA LIGASE"/>
    <property type="match status" value="1"/>
</dbReference>
<evidence type="ECO:0000259" key="3">
    <source>
        <dbReference type="Pfam" id="PF00501"/>
    </source>
</evidence>
<dbReference type="Gene3D" id="3.30.300.30">
    <property type="match status" value="1"/>
</dbReference>
<feature type="domain" description="AMP-dependent synthetase/ligase" evidence="3">
    <location>
        <begin position="17"/>
        <end position="338"/>
    </location>
</feature>
<dbReference type="Proteomes" id="UP001500831">
    <property type="component" value="Unassembled WGS sequence"/>
</dbReference>
<protein>
    <recommendedName>
        <fullName evidence="6">Aldehyde dehydrogenase</fullName>
    </recommendedName>
</protein>
<dbReference type="InterPro" id="IPR016161">
    <property type="entry name" value="Ald_DH/histidinol_DH"/>
</dbReference>
<dbReference type="Gene3D" id="3.40.50.12780">
    <property type="entry name" value="N-terminal domain of ligase-like"/>
    <property type="match status" value="1"/>
</dbReference>
<dbReference type="PANTHER" id="PTHR43767:SF1">
    <property type="entry name" value="NONRIBOSOMAL PEPTIDE SYNTHASE PES1 (EUROFUNG)-RELATED"/>
    <property type="match status" value="1"/>
</dbReference>
<dbReference type="SUPFAM" id="SSF53720">
    <property type="entry name" value="ALDH-like"/>
    <property type="match status" value="1"/>
</dbReference>
<dbReference type="InterPro" id="IPR015590">
    <property type="entry name" value="Aldehyde_DH_dom"/>
</dbReference>